<gene>
    <name evidence="5" type="ORF">HOLleu_24212</name>
</gene>
<dbReference type="FunFam" id="2.60.11.10:FF:000004">
    <property type="entry name" value="Cytochrome c oxidase subunit 5B"/>
    <property type="match status" value="1"/>
</dbReference>
<dbReference type="PANTHER" id="PTHR10122:SF0">
    <property type="entry name" value="CYTOCHROME C OXIDASE SUBUNIT 5B, ISOFORM A-RELATED"/>
    <property type="match status" value="1"/>
</dbReference>
<evidence type="ECO:0000256" key="2">
    <source>
        <dbReference type="ARBA" id="ARBA00022833"/>
    </source>
</evidence>
<evidence type="ECO:0000313" key="6">
    <source>
        <dbReference type="Proteomes" id="UP001152320"/>
    </source>
</evidence>
<dbReference type="CDD" id="cd00924">
    <property type="entry name" value="Cyt_c_Oxidase_Vb"/>
    <property type="match status" value="1"/>
</dbReference>
<feature type="modified residue" description="N6-acetyllysine" evidence="4">
    <location>
        <position position="117"/>
    </location>
</feature>
<dbReference type="PANTHER" id="PTHR10122">
    <property type="entry name" value="CYTOCHROME C OXIDASE SUBUNIT 5B, MITOCHONDRIAL"/>
    <property type="match status" value="1"/>
</dbReference>
<dbReference type="GO" id="GO:0005740">
    <property type="term" value="C:mitochondrial envelope"/>
    <property type="evidence" value="ECO:0007669"/>
    <property type="project" value="InterPro"/>
</dbReference>
<dbReference type="Pfam" id="PF01215">
    <property type="entry name" value="COX5B"/>
    <property type="match status" value="1"/>
</dbReference>
<dbReference type="GO" id="GO:0045277">
    <property type="term" value="C:respiratory chain complex IV"/>
    <property type="evidence" value="ECO:0007669"/>
    <property type="project" value="InterPro"/>
</dbReference>
<keyword evidence="1 3" id="KW-0479">Metal-binding</keyword>
<feature type="modified residue" description="N6-acetyllysine" evidence="4">
    <location>
        <position position="82"/>
    </location>
</feature>
<dbReference type="GO" id="GO:0006123">
    <property type="term" value="P:mitochondrial electron transport, cytochrome c to oxygen"/>
    <property type="evidence" value="ECO:0007669"/>
    <property type="project" value="InterPro"/>
</dbReference>
<sequence length="132" mass="14600">MAALIARRCALTTVKRCFFRAPAATMASGGGIPEYYEHSTGVEKTELDLLKKGEKDPFNLDLKRVPMGTKEKPIEVTSSFTKRIIGCICEEEQTHINWMWLHEGNAQRCGSCGSYYKLVKIDPLLGGHGGGH</sequence>
<dbReference type="SUPFAM" id="SSF57802">
    <property type="entry name" value="Rubredoxin-like"/>
    <property type="match status" value="1"/>
</dbReference>
<evidence type="ECO:0000256" key="3">
    <source>
        <dbReference type="PIRSR" id="PIRSR602124-1"/>
    </source>
</evidence>
<name>A0A9Q1BWJ0_HOLLE</name>
<dbReference type="Proteomes" id="UP001152320">
    <property type="component" value="Chromosome 11"/>
</dbReference>
<evidence type="ECO:0000313" key="5">
    <source>
        <dbReference type="EMBL" id="KAJ8033846.1"/>
    </source>
</evidence>
<dbReference type="OrthoDB" id="10249250at2759"/>
<feature type="binding site" evidence="3">
    <location>
        <position position="89"/>
    </location>
    <ligand>
        <name>Zn(2+)</name>
        <dbReference type="ChEBI" id="CHEBI:29105"/>
    </ligand>
</feature>
<dbReference type="InterPro" id="IPR002124">
    <property type="entry name" value="Cyt_c_oxidase_su5b"/>
</dbReference>
<proteinExistence type="predicted"/>
<comment type="caution">
    <text evidence="5">The sequence shown here is derived from an EMBL/GenBank/DDBJ whole genome shotgun (WGS) entry which is preliminary data.</text>
</comment>
<keyword evidence="2 3" id="KW-0862">Zinc</keyword>
<evidence type="ECO:0000256" key="1">
    <source>
        <dbReference type="ARBA" id="ARBA00022723"/>
    </source>
</evidence>
<organism evidence="5 6">
    <name type="scientific">Holothuria leucospilota</name>
    <name type="common">Black long sea cucumber</name>
    <name type="synonym">Mertensiothuria leucospilota</name>
    <dbReference type="NCBI Taxonomy" id="206669"/>
    <lineage>
        <taxon>Eukaryota</taxon>
        <taxon>Metazoa</taxon>
        <taxon>Echinodermata</taxon>
        <taxon>Eleutherozoa</taxon>
        <taxon>Echinozoa</taxon>
        <taxon>Holothuroidea</taxon>
        <taxon>Aspidochirotacea</taxon>
        <taxon>Aspidochirotida</taxon>
        <taxon>Holothuriidae</taxon>
        <taxon>Holothuria</taxon>
    </lineage>
</organism>
<dbReference type="GO" id="GO:0046872">
    <property type="term" value="F:metal ion binding"/>
    <property type="evidence" value="ECO:0007669"/>
    <property type="project" value="UniProtKB-KW"/>
</dbReference>
<feature type="binding site" evidence="3">
    <location>
        <position position="109"/>
    </location>
    <ligand>
        <name>Zn(2+)</name>
        <dbReference type="ChEBI" id="CHEBI:29105"/>
    </ligand>
</feature>
<dbReference type="Gene3D" id="2.60.11.10">
    <property type="entry name" value="Cytochrome c oxidase, subunit Vb"/>
    <property type="match status" value="1"/>
</dbReference>
<feature type="modified residue" description="N6-acetyllysine" evidence="4">
    <location>
        <position position="63"/>
    </location>
</feature>
<dbReference type="AlphaFoldDB" id="A0A9Q1BWJ0"/>
<dbReference type="PROSITE" id="PS51359">
    <property type="entry name" value="COX5B_2"/>
    <property type="match status" value="1"/>
</dbReference>
<dbReference type="InterPro" id="IPR036972">
    <property type="entry name" value="Cyt_c_oxidase_su5b_sf"/>
</dbReference>
<feature type="binding site" evidence="3">
    <location>
        <position position="112"/>
    </location>
    <ligand>
        <name>Zn(2+)</name>
        <dbReference type="ChEBI" id="CHEBI:29105"/>
    </ligand>
</feature>
<dbReference type="EMBL" id="JAIZAY010000011">
    <property type="protein sequence ID" value="KAJ8033846.1"/>
    <property type="molecule type" value="Genomic_DNA"/>
</dbReference>
<keyword evidence="6" id="KW-1185">Reference proteome</keyword>
<protein>
    <submittedName>
        <fullName evidence="5">Cytochrome c oxidase subunit 5B, mitochondrial</fullName>
    </submittedName>
</protein>
<evidence type="ECO:0000256" key="4">
    <source>
        <dbReference type="PIRSR" id="PIRSR602124-3"/>
    </source>
</evidence>
<accession>A0A9Q1BWJ0</accession>
<feature type="binding site" evidence="3">
    <location>
        <position position="87"/>
    </location>
    <ligand>
        <name>Zn(2+)</name>
        <dbReference type="ChEBI" id="CHEBI:29105"/>
    </ligand>
</feature>
<reference evidence="5" key="1">
    <citation type="submission" date="2021-10" db="EMBL/GenBank/DDBJ databases">
        <title>Tropical sea cucumber genome reveals ecological adaptation and Cuvierian tubules defense mechanism.</title>
        <authorList>
            <person name="Chen T."/>
        </authorList>
    </citation>
    <scope>NUCLEOTIDE SEQUENCE</scope>
    <source>
        <strain evidence="5">Nanhai2018</strain>
        <tissue evidence="5">Muscle</tissue>
    </source>
</reference>